<dbReference type="Proteomes" id="UP000308092">
    <property type="component" value="Unassembled WGS sequence"/>
</dbReference>
<accession>A0A4S3J3R3</accession>
<name>A0A4S3J3R3_9EURO</name>
<protein>
    <submittedName>
        <fullName evidence="2">Uncharacterized protein</fullName>
    </submittedName>
</protein>
<keyword evidence="3" id="KW-1185">Reference proteome</keyword>
<gene>
    <name evidence="2" type="ORF">EYZ11_011194</name>
</gene>
<proteinExistence type="predicted"/>
<evidence type="ECO:0000256" key="1">
    <source>
        <dbReference type="SAM" id="MobiDB-lite"/>
    </source>
</evidence>
<sequence length="76" mass="8903">MVYRGSHLYWEGGHNGHSITLHLLKLISENNLWFNFYMDSPIRYIQEWLAKTTDESGNSKPSESHLSYFAQKSSPR</sequence>
<dbReference type="AlphaFoldDB" id="A0A4S3J3R3"/>
<dbReference type="VEuPathDB" id="FungiDB:EYZ11_011194"/>
<evidence type="ECO:0000313" key="3">
    <source>
        <dbReference type="Proteomes" id="UP000308092"/>
    </source>
</evidence>
<reference evidence="2 3" key="1">
    <citation type="submission" date="2019-03" db="EMBL/GenBank/DDBJ databases">
        <title>The genome sequence of a newly discovered highly antifungal drug resistant Aspergillus species, Aspergillus tanneri NIH 1004.</title>
        <authorList>
            <person name="Mounaud S."/>
            <person name="Singh I."/>
            <person name="Joardar V."/>
            <person name="Pakala S."/>
            <person name="Pakala S."/>
            <person name="Venepally P."/>
            <person name="Hoover J."/>
            <person name="Nierman W."/>
            <person name="Chung J."/>
            <person name="Losada L."/>
        </authorList>
    </citation>
    <scope>NUCLEOTIDE SEQUENCE [LARGE SCALE GENOMIC DNA]</scope>
    <source>
        <strain evidence="2 3">NIH1004</strain>
    </source>
</reference>
<feature type="region of interest" description="Disordered" evidence="1">
    <location>
        <begin position="54"/>
        <end position="76"/>
    </location>
</feature>
<evidence type="ECO:0000313" key="2">
    <source>
        <dbReference type="EMBL" id="THC89355.1"/>
    </source>
</evidence>
<dbReference type="EMBL" id="SOSA01000668">
    <property type="protein sequence ID" value="THC89355.1"/>
    <property type="molecule type" value="Genomic_DNA"/>
</dbReference>
<feature type="compositionally biased region" description="Polar residues" evidence="1">
    <location>
        <begin position="55"/>
        <end position="76"/>
    </location>
</feature>
<organism evidence="2 3">
    <name type="scientific">Aspergillus tanneri</name>
    <dbReference type="NCBI Taxonomy" id="1220188"/>
    <lineage>
        <taxon>Eukaryota</taxon>
        <taxon>Fungi</taxon>
        <taxon>Dikarya</taxon>
        <taxon>Ascomycota</taxon>
        <taxon>Pezizomycotina</taxon>
        <taxon>Eurotiomycetes</taxon>
        <taxon>Eurotiomycetidae</taxon>
        <taxon>Eurotiales</taxon>
        <taxon>Aspergillaceae</taxon>
        <taxon>Aspergillus</taxon>
        <taxon>Aspergillus subgen. Circumdati</taxon>
    </lineage>
</organism>
<comment type="caution">
    <text evidence="2">The sequence shown here is derived from an EMBL/GenBank/DDBJ whole genome shotgun (WGS) entry which is preliminary data.</text>
</comment>